<dbReference type="NCBIfam" id="TIGR02189">
    <property type="entry name" value="GlrX-like_plant"/>
    <property type="match status" value="1"/>
</dbReference>
<dbReference type="Proteomes" id="UP001567538">
    <property type="component" value="Unassembled WGS sequence"/>
</dbReference>
<feature type="domain" description="Glutaredoxin" evidence="5">
    <location>
        <begin position="37"/>
        <end position="90"/>
    </location>
</feature>
<dbReference type="GO" id="GO:0005737">
    <property type="term" value="C:cytoplasm"/>
    <property type="evidence" value="ECO:0007669"/>
    <property type="project" value="UniProtKB-SubCell"/>
</dbReference>
<protein>
    <submittedName>
        <fullName evidence="6">Glutaredoxin-C6-like</fullName>
    </submittedName>
</protein>
<dbReference type="InterPro" id="IPR002109">
    <property type="entry name" value="Glutaredoxin"/>
</dbReference>
<dbReference type="PANTHER" id="PTHR10168">
    <property type="entry name" value="GLUTAREDOXIN"/>
    <property type="match status" value="1"/>
</dbReference>
<evidence type="ECO:0000313" key="7">
    <source>
        <dbReference type="Proteomes" id="UP001567538"/>
    </source>
</evidence>
<dbReference type="Pfam" id="PF00462">
    <property type="entry name" value="Glutaredoxin"/>
    <property type="match status" value="1"/>
</dbReference>
<evidence type="ECO:0000256" key="1">
    <source>
        <dbReference type="ARBA" id="ARBA00004496"/>
    </source>
</evidence>
<dbReference type="AlphaFoldDB" id="A0ABD1HQH8"/>
<evidence type="ECO:0000256" key="3">
    <source>
        <dbReference type="ARBA" id="ARBA00022490"/>
    </source>
</evidence>
<evidence type="ECO:0000256" key="2">
    <source>
        <dbReference type="ARBA" id="ARBA00007568"/>
    </source>
</evidence>
<accession>A0ABD1HQH8</accession>
<keyword evidence="4" id="KW-0676">Redox-active center</keyword>
<proteinExistence type="inferred from homology"/>
<dbReference type="SUPFAM" id="SSF52833">
    <property type="entry name" value="Thioredoxin-like"/>
    <property type="match status" value="1"/>
</dbReference>
<sequence>MEGLRLKLAPTAAPPLSIDDAEPAETRIRRLAAENPVIIFARSACCMCHVMKRLLSAVGVHPTVIELDEDEIAALEPCAAPPALYIGGVCVGGVDSVVALHLNNSLVPKLVEVGVVSEGIYIS</sequence>
<dbReference type="EMBL" id="JBEAFC010000004">
    <property type="protein sequence ID" value="KAL1557306.1"/>
    <property type="molecule type" value="Genomic_DNA"/>
</dbReference>
<keyword evidence="3" id="KW-0963">Cytoplasm</keyword>
<dbReference type="InterPro" id="IPR011905">
    <property type="entry name" value="GlrX-like_pln_2"/>
</dbReference>
<evidence type="ECO:0000313" key="6">
    <source>
        <dbReference type="EMBL" id="KAL1557306.1"/>
    </source>
</evidence>
<evidence type="ECO:0000259" key="5">
    <source>
        <dbReference type="Pfam" id="PF00462"/>
    </source>
</evidence>
<name>A0ABD1HQH8_SALDI</name>
<comment type="similarity">
    <text evidence="2">Belongs to the glutaredoxin family. CC-type subfamily.</text>
</comment>
<dbReference type="InterPro" id="IPR036249">
    <property type="entry name" value="Thioredoxin-like_sf"/>
</dbReference>
<gene>
    <name evidence="6" type="ORF">AAHA92_07896</name>
</gene>
<comment type="subcellular location">
    <subcellularLocation>
        <location evidence="1">Cytoplasm</location>
    </subcellularLocation>
</comment>
<evidence type="ECO:0000256" key="4">
    <source>
        <dbReference type="ARBA" id="ARBA00023284"/>
    </source>
</evidence>
<dbReference type="PROSITE" id="PS51354">
    <property type="entry name" value="GLUTAREDOXIN_2"/>
    <property type="match status" value="1"/>
</dbReference>
<organism evidence="6 7">
    <name type="scientific">Salvia divinorum</name>
    <name type="common">Maria pastora</name>
    <name type="synonym">Diviner's sage</name>
    <dbReference type="NCBI Taxonomy" id="28513"/>
    <lineage>
        <taxon>Eukaryota</taxon>
        <taxon>Viridiplantae</taxon>
        <taxon>Streptophyta</taxon>
        <taxon>Embryophyta</taxon>
        <taxon>Tracheophyta</taxon>
        <taxon>Spermatophyta</taxon>
        <taxon>Magnoliopsida</taxon>
        <taxon>eudicotyledons</taxon>
        <taxon>Gunneridae</taxon>
        <taxon>Pentapetalae</taxon>
        <taxon>asterids</taxon>
        <taxon>lamiids</taxon>
        <taxon>Lamiales</taxon>
        <taxon>Lamiaceae</taxon>
        <taxon>Nepetoideae</taxon>
        <taxon>Mentheae</taxon>
        <taxon>Salviinae</taxon>
        <taxon>Salvia</taxon>
        <taxon>Salvia subgen. Calosphace</taxon>
    </lineage>
</organism>
<keyword evidence="7" id="KW-1185">Reference proteome</keyword>
<reference evidence="6 7" key="1">
    <citation type="submission" date="2024-06" db="EMBL/GenBank/DDBJ databases">
        <title>A chromosome level genome sequence of Diviner's sage (Salvia divinorum).</title>
        <authorList>
            <person name="Ford S.A."/>
            <person name="Ro D.-K."/>
            <person name="Ness R.W."/>
            <person name="Phillips M.A."/>
        </authorList>
    </citation>
    <scope>NUCLEOTIDE SEQUENCE [LARGE SCALE GENOMIC DNA]</scope>
    <source>
        <strain evidence="6">SAF-2024a</strain>
        <tissue evidence="6">Leaf</tissue>
    </source>
</reference>
<comment type="caution">
    <text evidence="6">The sequence shown here is derived from an EMBL/GenBank/DDBJ whole genome shotgun (WGS) entry which is preliminary data.</text>
</comment>
<dbReference type="Gene3D" id="3.40.30.10">
    <property type="entry name" value="Glutaredoxin"/>
    <property type="match status" value="1"/>
</dbReference>